<dbReference type="InterPro" id="IPR035979">
    <property type="entry name" value="RBD_domain_sf"/>
</dbReference>
<dbReference type="OrthoDB" id="9798855at2"/>
<sequence length="150" mass="15048">MSENSKLYVGNLPFASTAQDLEALFGEVGTVSVVEIIFDKFTGRSRGFAFVTMGSGEEAQQAVEKFHGHQIEGRALAVNIARPREERPPGGGGGYGGGGGRGGFGGGGRGGRGGFRGGRGGGGGYRGDRGGGGGYRGDRGGDGGGGYGRE</sequence>
<dbReference type="SMART" id="SM00360">
    <property type="entry name" value="RRM"/>
    <property type="match status" value="1"/>
</dbReference>
<dbReference type="PROSITE" id="PS50102">
    <property type="entry name" value="RRM"/>
    <property type="match status" value="1"/>
</dbReference>
<dbReference type="AlphaFoldDB" id="A0A1D8AU85"/>
<dbReference type="SUPFAM" id="SSF54928">
    <property type="entry name" value="RNA-binding domain, RBD"/>
    <property type="match status" value="1"/>
</dbReference>
<dbReference type="PANTHER" id="PTHR48025">
    <property type="entry name" value="OS02G0815200 PROTEIN"/>
    <property type="match status" value="1"/>
</dbReference>
<protein>
    <submittedName>
        <fullName evidence="4">RNA recognition motif protein</fullName>
    </submittedName>
</protein>
<proteinExistence type="predicted"/>
<gene>
    <name evidence="4" type="ORF">Verru16b_01515</name>
</gene>
<dbReference type="Gene3D" id="3.30.70.330">
    <property type="match status" value="1"/>
</dbReference>
<feature type="domain" description="RRM" evidence="3">
    <location>
        <begin position="5"/>
        <end position="83"/>
    </location>
</feature>
<dbReference type="InterPro" id="IPR012677">
    <property type="entry name" value="Nucleotide-bd_a/b_plait_sf"/>
</dbReference>
<keyword evidence="5" id="KW-1185">Reference proteome</keyword>
<feature type="compositionally biased region" description="Gly residues" evidence="2">
    <location>
        <begin position="89"/>
        <end position="135"/>
    </location>
</feature>
<keyword evidence="1" id="KW-0694">RNA-binding</keyword>
<evidence type="ECO:0000256" key="1">
    <source>
        <dbReference type="ARBA" id="ARBA00022884"/>
    </source>
</evidence>
<dbReference type="STRING" id="1838286.Verru16b_01515"/>
<reference evidence="4 5" key="1">
    <citation type="submission" date="2016-06" db="EMBL/GenBank/DDBJ databases">
        <title>Three novel species with peptidoglycan cell walls form the new genus Lacunisphaera gen. nov. in the family Opitutaceae of the verrucomicrobial subdivision 4.</title>
        <authorList>
            <person name="Rast P."/>
            <person name="Gloeckner I."/>
            <person name="Jogler M."/>
            <person name="Boedeker C."/>
            <person name="Jeske O."/>
            <person name="Wiegand S."/>
            <person name="Reinhardt R."/>
            <person name="Schumann P."/>
            <person name="Rohde M."/>
            <person name="Spring S."/>
            <person name="Gloeckner F.O."/>
            <person name="Jogler C."/>
        </authorList>
    </citation>
    <scope>NUCLEOTIDE SEQUENCE [LARGE SCALE GENOMIC DNA]</scope>
    <source>
        <strain evidence="4 5">IG16b</strain>
    </source>
</reference>
<dbReference type="InterPro" id="IPR050502">
    <property type="entry name" value="Euk_RNA-bind_prot"/>
</dbReference>
<dbReference type="InterPro" id="IPR000504">
    <property type="entry name" value="RRM_dom"/>
</dbReference>
<evidence type="ECO:0000313" key="5">
    <source>
        <dbReference type="Proteomes" id="UP000095228"/>
    </source>
</evidence>
<evidence type="ECO:0000256" key="2">
    <source>
        <dbReference type="SAM" id="MobiDB-lite"/>
    </source>
</evidence>
<dbReference type="PANTHER" id="PTHR48025:SF1">
    <property type="entry name" value="RRM DOMAIN-CONTAINING PROTEIN"/>
    <property type="match status" value="1"/>
</dbReference>
<dbReference type="GO" id="GO:0003729">
    <property type="term" value="F:mRNA binding"/>
    <property type="evidence" value="ECO:0007669"/>
    <property type="project" value="TreeGrafter"/>
</dbReference>
<organism evidence="4 5">
    <name type="scientific">Lacunisphaera limnophila</name>
    <dbReference type="NCBI Taxonomy" id="1838286"/>
    <lineage>
        <taxon>Bacteria</taxon>
        <taxon>Pseudomonadati</taxon>
        <taxon>Verrucomicrobiota</taxon>
        <taxon>Opitutia</taxon>
        <taxon>Opitutales</taxon>
        <taxon>Opitutaceae</taxon>
        <taxon>Lacunisphaera</taxon>
    </lineage>
</organism>
<dbReference type="Proteomes" id="UP000095228">
    <property type="component" value="Chromosome"/>
</dbReference>
<dbReference type="Pfam" id="PF00076">
    <property type="entry name" value="RRM_1"/>
    <property type="match status" value="1"/>
</dbReference>
<evidence type="ECO:0000259" key="3">
    <source>
        <dbReference type="PROSITE" id="PS50102"/>
    </source>
</evidence>
<dbReference type="RefSeq" id="WP_069961700.1">
    <property type="nucleotide sequence ID" value="NZ_CP016094.1"/>
</dbReference>
<name>A0A1D8AU85_9BACT</name>
<feature type="region of interest" description="Disordered" evidence="2">
    <location>
        <begin position="80"/>
        <end position="150"/>
    </location>
</feature>
<dbReference type="KEGG" id="obg:Verru16b_01515"/>
<accession>A0A1D8AU85</accession>
<evidence type="ECO:0000313" key="4">
    <source>
        <dbReference type="EMBL" id="AOS44453.1"/>
    </source>
</evidence>
<dbReference type="EMBL" id="CP016094">
    <property type="protein sequence ID" value="AOS44453.1"/>
    <property type="molecule type" value="Genomic_DNA"/>
</dbReference>